<dbReference type="PROSITE" id="PS51782">
    <property type="entry name" value="LYSM"/>
    <property type="match status" value="1"/>
</dbReference>
<feature type="domain" description="LysM" evidence="3">
    <location>
        <begin position="232"/>
        <end position="277"/>
    </location>
</feature>
<dbReference type="Pfam" id="PF07501">
    <property type="entry name" value="G5"/>
    <property type="match status" value="1"/>
</dbReference>
<dbReference type="CDD" id="cd12797">
    <property type="entry name" value="M23_peptidase"/>
    <property type="match status" value="1"/>
</dbReference>
<feature type="domain" description="G5" evidence="2">
    <location>
        <begin position="284"/>
        <end position="364"/>
    </location>
</feature>
<comment type="caution">
    <text evidence="4">The sequence shown here is derived from an EMBL/GenBank/DDBJ whole genome shotgun (WGS) entry which is preliminary data.</text>
</comment>
<dbReference type="Proteomes" id="UP001500782">
    <property type="component" value="Unassembled WGS sequence"/>
</dbReference>
<evidence type="ECO:0000259" key="3">
    <source>
        <dbReference type="PROSITE" id="PS51782"/>
    </source>
</evidence>
<evidence type="ECO:0000313" key="4">
    <source>
        <dbReference type="EMBL" id="GAA0334761.1"/>
    </source>
</evidence>
<dbReference type="InterPro" id="IPR050570">
    <property type="entry name" value="Cell_wall_metabolism_enzyme"/>
</dbReference>
<gene>
    <name evidence="4" type="ORF">GCM10008967_26960</name>
</gene>
<evidence type="ECO:0000313" key="5">
    <source>
        <dbReference type="Proteomes" id="UP001500782"/>
    </source>
</evidence>
<protein>
    <recommendedName>
        <fullName evidence="6">Peptidase M23</fullName>
    </recommendedName>
</protein>
<sequence length="493" mass="54831">MAHWRQFLSNWKEPIRKKSNYLAKGTIIATLTISSLTLGSVKAETDGNAELSIVYHVYFGDERIGVVSNKSEIDNWINIEVDKAKEKYKDLDFTIGNQISYVPEQVFRITTEDEEVLETLKEKVKIKAEAFAINVDGKTVAYVETADQAKQVLDSIQQNYVTDEEIKQLNANKEKAVQTASVPKLTEHDQTRILDVSFSEKVSVSEGEIAPNQILTVDEALKLLQKGTLEEKKYKVQSGDVLGNIAAQHDLTLSQLLNLNPDLDEGAVLQIGQELNVTVYEPFIDVVVEYEKYREEEIPYETKIVEDDTMYKGEQVVKQNGQTGLKAVTYLIRDVNGTKDSQEVLESDVISEPVEEIIVKGTKVIPSRGTGDFIWPAGGGYISSKMGYRWGKMHKGIDIARPYDRTIKASDNGVVVEAGWDGGYGNKVVINHNNGYKTVYAHLSSISVSVGQTVPKGSKIGVMGSTGNSTGVHLHFEIYQNGKLKNPLDYINN</sequence>
<dbReference type="EMBL" id="BAAADJ010000024">
    <property type="protein sequence ID" value="GAA0334761.1"/>
    <property type="molecule type" value="Genomic_DNA"/>
</dbReference>
<dbReference type="PANTHER" id="PTHR21666:SF270">
    <property type="entry name" value="MUREIN HYDROLASE ACTIVATOR ENVC"/>
    <property type="match status" value="1"/>
</dbReference>
<dbReference type="SMART" id="SM01208">
    <property type="entry name" value="G5"/>
    <property type="match status" value="1"/>
</dbReference>
<keyword evidence="5" id="KW-1185">Reference proteome</keyword>
<dbReference type="Pfam" id="PF01551">
    <property type="entry name" value="Peptidase_M23"/>
    <property type="match status" value="1"/>
</dbReference>
<dbReference type="PROSITE" id="PS51109">
    <property type="entry name" value="G5"/>
    <property type="match status" value="1"/>
</dbReference>
<dbReference type="Gene3D" id="2.20.230.10">
    <property type="entry name" value="Resuscitation-promoting factor rpfb"/>
    <property type="match status" value="1"/>
</dbReference>
<dbReference type="Pfam" id="PF01476">
    <property type="entry name" value="LysM"/>
    <property type="match status" value="1"/>
</dbReference>
<organism evidence="4 5">
    <name type="scientific">Bacillus carboniphilus</name>
    <dbReference type="NCBI Taxonomy" id="86663"/>
    <lineage>
        <taxon>Bacteria</taxon>
        <taxon>Bacillati</taxon>
        <taxon>Bacillota</taxon>
        <taxon>Bacilli</taxon>
        <taxon>Bacillales</taxon>
        <taxon>Bacillaceae</taxon>
        <taxon>Bacillus</taxon>
    </lineage>
</organism>
<evidence type="ECO:0008006" key="6">
    <source>
        <dbReference type="Google" id="ProtNLM"/>
    </source>
</evidence>
<evidence type="ECO:0000256" key="1">
    <source>
        <dbReference type="ARBA" id="ARBA00022729"/>
    </source>
</evidence>
<dbReference type="InterPro" id="IPR016047">
    <property type="entry name" value="M23ase_b-sheet_dom"/>
</dbReference>
<dbReference type="SUPFAM" id="SSF51261">
    <property type="entry name" value="Duplicated hybrid motif"/>
    <property type="match status" value="1"/>
</dbReference>
<dbReference type="Gene3D" id="2.70.70.10">
    <property type="entry name" value="Glucose Permease (Domain IIA)"/>
    <property type="match status" value="1"/>
</dbReference>
<reference evidence="5" key="1">
    <citation type="journal article" date="2019" name="Int. J. Syst. Evol. Microbiol.">
        <title>The Global Catalogue of Microorganisms (GCM) 10K type strain sequencing project: providing services to taxonomists for standard genome sequencing and annotation.</title>
        <authorList>
            <consortium name="The Broad Institute Genomics Platform"/>
            <consortium name="The Broad Institute Genome Sequencing Center for Infectious Disease"/>
            <person name="Wu L."/>
            <person name="Ma J."/>
        </authorList>
    </citation>
    <scope>NUCLEOTIDE SEQUENCE [LARGE SCALE GENOMIC DNA]</scope>
    <source>
        <strain evidence="5">JCM 9731</strain>
    </source>
</reference>
<dbReference type="Gene3D" id="3.10.350.10">
    <property type="entry name" value="LysM domain"/>
    <property type="match status" value="1"/>
</dbReference>
<evidence type="ECO:0000259" key="2">
    <source>
        <dbReference type="PROSITE" id="PS51109"/>
    </source>
</evidence>
<dbReference type="SUPFAM" id="SSF54106">
    <property type="entry name" value="LysM domain"/>
    <property type="match status" value="1"/>
</dbReference>
<accession>A0ABP3G4X8</accession>
<dbReference type="InterPro" id="IPR011098">
    <property type="entry name" value="G5_dom"/>
</dbReference>
<dbReference type="InterPro" id="IPR018392">
    <property type="entry name" value="LysM"/>
</dbReference>
<dbReference type="RefSeq" id="WP_343799872.1">
    <property type="nucleotide sequence ID" value="NZ_BAAADJ010000024.1"/>
</dbReference>
<dbReference type="InterPro" id="IPR036779">
    <property type="entry name" value="LysM_dom_sf"/>
</dbReference>
<proteinExistence type="predicted"/>
<dbReference type="CDD" id="cd00118">
    <property type="entry name" value="LysM"/>
    <property type="match status" value="1"/>
</dbReference>
<dbReference type="PANTHER" id="PTHR21666">
    <property type="entry name" value="PEPTIDASE-RELATED"/>
    <property type="match status" value="1"/>
</dbReference>
<keyword evidence="1" id="KW-0732">Signal</keyword>
<name>A0ABP3G4X8_9BACI</name>
<dbReference type="SMART" id="SM00257">
    <property type="entry name" value="LysM"/>
    <property type="match status" value="1"/>
</dbReference>
<dbReference type="InterPro" id="IPR011055">
    <property type="entry name" value="Dup_hybrid_motif"/>
</dbReference>